<dbReference type="SUPFAM" id="SSF53271">
    <property type="entry name" value="PRTase-like"/>
    <property type="match status" value="1"/>
</dbReference>
<sequence>MTALFKDRAHAGTELAKKIDEELRKNKTLSFGPDDLIVVAIPRGGIILAEKIAEKLKCKLDVIVSRKIRSEFNAEFALGAVMPDGEYFISNGFIDLFNVRKDYLKQEVDFQRKEINGRLMLFRGNISYEKEFDNKIVILVDDGIATGATIIASAKWIKKNHKCKFLIVAVPVAPANDKTIDILREIADKVVILHSRIEFSAVGQFYDRFDQVTDDEVKEIMVKYGYG</sequence>
<gene>
    <name evidence="2" type="ORF">NFRAN_0593</name>
</gene>
<keyword evidence="2" id="KW-0808">Transferase</keyword>
<dbReference type="OrthoDB" id="56536at2157"/>
<proteinExistence type="predicted"/>
<evidence type="ECO:0000313" key="2">
    <source>
        <dbReference type="EMBL" id="VFJ12915.1"/>
    </source>
</evidence>
<dbReference type="GO" id="GO:0016740">
    <property type="term" value="F:transferase activity"/>
    <property type="evidence" value="ECO:0007669"/>
    <property type="project" value="UniProtKB-KW"/>
</dbReference>
<dbReference type="InterPro" id="IPR029057">
    <property type="entry name" value="PRTase-like"/>
</dbReference>
<evidence type="ECO:0000313" key="3">
    <source>
        <dbReference type="Proteomes" id="UP000294299"/>
    </source>
</evidence>
<dbReference type="InterPro" id="IPR000836">
    <property type="entry name" value="PRTase_dom"/>
</dbReference>
<dbReference type="RefSeq" id="WP_134482926.1">
    <property type="nucleotide sequence ID" value="NZ_LR216287.1"/>
</dbReference>
<reference evidence="2 3" key="1">
    <citation type="submission" date="2019-02" db="EMBL/GenBank/DDBJ databases">
        <authorList>
            <person name="Lehtovirta-Morley E L."/>
        </authorList>
    </citation>
    <scope>NUCLEOTIDE SEQUENCE [LARGE SCALE GENOMIC DNA]</scope>
    <source>
        <strain evidence="2">NFRAN1</strain>
    </source>
</reference>
<dbReference type="Gene3D" id="3.40.50.2020">
    <property type="match status" value="1"/>
</dbReference>
<evidence type="ECO:0000259" key="1">
    <source>
        <dbReference type="Pfam" id="PF00156"/>
    </source>
</evidence>
<keyword evidence="3" id="KW-1185">Reference proteome</keyword>
<accession>A0A484IA70</accession>
<dbReference type="GeneID" id="39420106"/>
<dbReference type="KEGG" id="nfn:NFRAN_0593"/>
<dbReference type="Proteomes" id="UP000294299">
    <property type="component" value="Chromosome NFRAN"/>
</dbReference>
<dbReference type="Gene3D" id="3.30.1310.20">
    <property type="entry name" value="PRTase-like"/>
    <property type="match status" value="1"/>
</dbReference>
<dbReference type="CDD" id="cd06223">
    <property type="entry name" value="PRTases_typeI"/>
    <property type="match status" value="1"/>
</dbReference>
<name>A0A484IA70_9ARCH</name>
<dbReference type="AlphaFoldDB" id="A0A484IA70"/>
<dbReference type="EMBL" id="LR216287">
    <property type="protein sequence ID" value="VFJ12915.1"/>
    <property type="molecule type" value="Genomic_DNA"/>
</dbReference>
<protein>
    <submittedName>
        <fullName evidence="2">Putative phosphoribosyl transferase</fullName>
    </submittedName>
</protein>
<dbReference type="Pfam" id="PF00156">
    <property type="entry name" value="Pribosyltran"/>
    <property type="match status" value="1"/>
</dbReference>
<feature type="domain" description="Phosphoribosyltransferase" evidence="1">
    <location>
        <begin position="11"/>
        <end position="177"/>
    </location>
</feature>
<organism evidence="2 3">
    <name type="scientific">Candidatus Nitrosocosmicus franklandianus</name>
    <dbReference type="NCBI Taxonomy" id="1798806"/>
    <lineage>
        <taxon>Archaea</taxon>
        <taxon>Nitrososphaerota</taxon>
        <taxon>Nitrososphaeria</taxon>
        <taxon>Nitrososphaerales</taxon>
        <taxon>Nitrososphaeraceae</taxon>
        <taxon>Candidatus Nitrosocosmicus</taxon>
    </lineage>
</organism>